<evidence type="ECO:0000256" key="6">
    <source>
        <dbReference type="ARBA" id="ARBA00022679"/>
    </source>
</evidence>
<comment type="subcellular location">
    <subcellularLocation>
        <location evidence="1">Cytoplasm</location>
    </subcellularLocation>
</comment>
<dbReference type="SFLD" id="SFLDG01206">
    <property type="entry name" value="Xi.1"/>
    <property type="match status" value="1"/>
</dbReference>
<evidence type="ECO:0000256" key="14">
    <source>
        <dbReference type="PIRSR" id="PIRSR015753-1"/>
    </source>
</evidence>
<dbReference type="InterPro" id="IPR036282">
    <property type="entry name" value="Glutathione-S-Trfase_C_sf"/>
</dbReference>
<keyword evidence="8" id="KW-0961">Cell wall biogenesis/degradation</keyword>
<evidence type="ECO:0000256" key="4">
    <source>
        <dbReference type="ARBA" id="ARBA00012452"/>
    </source>
</evidence>
<sequence length="315" mass="36405">MAQADISIFKNADDGHFRRAASSYRDVIEKGGRFEPEKDRYHLYVSYACPWAHRTLIVRRLKGLEGLISASVVSPRMGKDGWPFNDADSFPGADVDTINHAQHVKDLYHKASSDYSGRFTVPILWDKKNDTIVNNESSEIIRIFNTAFNEFIPEEYAKLTFYPESLKKEIDELNEWVYDTVNNGVYKSGFATTQEAYQQNVVKVFESLDRLEKILEGKDFLVGGQLTEADIRLFTTTIRFDPVYVGHFKCNIRTIRGGYPNINRWMKNLYWNYPAFKDTTNFDHIKTHYYWSHPHINATRIVPVGPIPNIEPLSS</sequence>
<dbReference type="PIRSF" id="PIRSF015753">
    <property type="entry name" value="GST"/>
    <property type="match status" value="1"/>
</dbReference>
<dbReference type="PANTHER" id="PTHR32419:SF6">
    <property type="entry name" value="GLUTATHIONE S-TRANSFERASE OMEGA-LIKE 1-RELATED"/>
    <property type="match status" value="1"/>
</dbReference>
<evidence type="ECO:0000256" key="5">
    <source>
        <dbReference type="ARBA" id="ARBA00022490"/>
    </source>
</evidence>
<evidence type="ECO:0000256" key="2">
    <source>
        <dbReference type="ARBA" id="ARBA00011067"/>
    </source>
</evidence>
<keyword evidence="6 18" id="KW-0808">Transferase</keyword>
<dbReference type="SFLD" id="SFLDG01148">
    <property type="entry name" value="Xi_(cytGST)"/>
    <property type="match status" value="1"/>
</dbReference>
<evidence type="ECO:0000256" key="8">
    <source>
        <dbReference type="ARBA" id="ARBA00023316"/>
    </source>
</evidence>
<reference evidence="18 19" key="1">
    <citation type="journal article" date="2016" name="Mol. Biol. Evol.">
        <title>Comparative Genomics of Early-Diverging Mushroom-Forming Fungi Provides Insights into the Origins of Lignocellulose Decay Capabilities.</title>
        <authorList>
            <person name="Nagy L.G."/>
            <person name="Riley R."/>
            <person name="Tritt A."/>
            <person name="Adam C."/>
            <person name="Daum C."/>
            <person name="Floudas D."/>
            <person name="Sun H."/>
            <person name="Yadav J.S."/>
            <person name="Pangilinan J."/>
            <person name="Larsson K.H."/>
            <person name="Matsuura K."/>
            <person name="Barry K."/>
            <person name="Labutti K."/>
            <person name="Kuo R."/>
            <person name="Ohm R.A."/>
            <person name="Bhattacharya S.S."/>
            <person name="Shirouzu T."/>
            <person name="Yoshinaga Y."/>
            <person name="Martin F.M."/>
            <person name="Grigoriev I.V."/>
            <person name="Hibbett D.S."/>
        </authorList>
    </citation>
    <scope>NUCLEOTIDE SEQUENCE [LARGE SCALE GENOMIC DNA]</scope>
    <source>
        <strain evidence="18 19">HHB9708</strain>
    </source>
</reference>
<dbReference type="Proteomes" id="UP000076722">
    <property type="component" value="Unassembled WGS sequence"/>
</dbReference>
<dbReference type="InterPro" id="IPR010987">
    <property type="entry name" value="Glutathione-S-Trfase_C-like"/>
</dbReference>
<evidence type="ECO:0000256" key="16">
    <source>
        <dbReference type="PIRSR" id="PIRSR015753-3"/>
    </source>
</evidence>
<dbReference type="CDD" id="cd03190">
    <property type="entry name" value="GST_C_Omega_like"/>
    <property type="match status" value="1"/>
</dbReference>
<dbReference type="InterPro" id="IPR047047">
    <property type="entry name" value="GST_Omega-like_C"/>
</dbReference>
<evidence type="ECO:0000256" key="15">
    <source>
        <dbReference type="PIRSR" id="PIRSR015753-2"/>
    </source>
</evidence>
<dbReference type="PANTHER" id="PTHR32419">
    <property type="entry name" value="GLUTATHIONYL-HYDROQUINONE REDUCTASE"/>
    <property type="match status" value="1"/>
</dbReference>
<dbReference type="Pfam" id="PF13410">
    <property type="entry name" value="GST_C_2"/>
    <property type="match status" value="1"/>
</dbReference>
<dbReference type="InterPro" id="IPR036249">
    <property type="entry name" value="Thioredoxin-like_sf"/>
</dbReference>
<evidence type="ECO:0000256" key="12">
    <source>
        <dbReference type="ARBA" id="ARBA00055859"/>
    </source>
</evidence>
<dbReference type="STRING" id="1314777.A0A164N1J7"/>
<dbReference type="EC" id="1.8.5.1" evidence="3"/>
<comment type="catalytic activity">
    <reaction evidence="11">
        <text>L-dehydroascorbate + 2 glutathione = glutathione disulfide + L-ascorbate</text>
        <dbReference type="Rhea" id="RHEA:24424"/>
        <dbReference type="ChEBI" id="CHEBI:38290"/>
        <dbReference type="ChEBI" id="CHEBI:57925"/>
        <dbReference type="ChEBI" id="CHEBI:58297"/>
        <dbReference type="ChEBI" id="CHEBI:58539"/>
        <dbReference type="EC" id="1.8.5.1"/>
    </reaction>
</comment>
<feature type="binding site" evidence="15">
    <location>
        <begin position="118"/>
        <end position="121"/>
    </location>
    <ligand>
        <name>glutathione</name>
        <dbReference type="ChEBI" id="CHEBI:57925"/>
    </ligand>
</feature>
<comment type="function">
    <text evidence="12">Active as '1-Cys' thiol transferase against beta-hydroxyethyl disulfide (HED), as dehydroascorbate reductase and as dimethylarsinic acid reductase, while not active against the standard GST substrate 1-chloro-2,4-dinitrobenzene (CDNB). May be involved in cell wall organization and biogenesis.</text>
</comment>
<comment type="similarity">
    <text evidence="2">Belongs to the GST superfamily. Omega family.</text>
</comment>
<dbReference type="Gene3D" id="1.20.1050.10">
    <property type="match status" value="1"/>
</dbReference>
<dbReference type="SFLD" id="SFLDS00019">
    <property type="entry name" value="Glutathione_Transferase_(cytos"/>
    <property type="match status" value="1"/>
</dbReference>
<feature type="site" description="Lowers pKa of active site Cys" evidence="16">
    <location>
        <position position="289"/>
    </location>
</feature>
<evidence type="ECO:0000313" key="18">
    <source>
        <dbReference type="EMBL" id="KZS87261.1"/>
    </source>
</evidence>
<evidence type="ECO:0000256" key="3">
    <source>
        <dbReference type="ARBA" id="ARBA00012436"/>
    </source>
</evidence>
<dbReference type="Pfam" id="PF13409">
    <property type="entry name" value="GST_N_2"/>
    <property type="match status" value="1"/>
</dbReference>
<organism evidence="18 19">
    <name type="scientific">Sistotremastrum niveocremeum HHB9708</name>
    <dbReference type="NCBI Taxonomy" id="1314777"/>
    <lineage>
        <taxon>Eukaryota</taxon>
        <taxon>Fungi</taxon>
        <taxon>Dikarya</taxon>
        <taxon>Basidiomycota</taxon>
        <taxon>Agaricomycotina</taxon>
        <taxon>Agaricomycetes</taxon>
        <taxon>Sistotremastrales</taxon>
        <taxon>Sistotremastraceae</taxon>
        <taxon>Sertulicium</taxon>
        <taxon>Sertulicium niveocremeum</taxon>
    </lineage>
</organism>
<accession>A0A164N1J7</accession>
<evidence type="ECO:0000256" key="1">
    <source>
        <dbReference type="ARBA" id="ARBA00004496"/>
    </source>
</evidence>
<evidence type="ECO:0000256" key="11">
    <source>
        <dbReference type="ARBA" id="ARBA00049544"/>
    </source>
</evidence>
<dbReference type="InterPro" id="IPR040079">
    <property type="entry name" value="Glutathione_S-Trfase"/>
</dbReference>
<dbReference type="EMBL" id="KV419453">
    <property type="protein sequence ID" value="KZS87261.1"/>
    <property type="molecule type" value="Genomic_DNA"/>
</dbReference>
<dbReference type="FunFam" id="1.20.1050.10:FF:000038">
    <property type="entry name" value="Glutathione S-transferase omega-like 2"/>
    <property type="match status" value="1"/>
</dbReference>
<keyword evidence="19" id="KW-1185">Reference proteome</keyword>
<proteinExistence type="inferred from homology"/>
<feature type="active site" description="Proton donor/acceptor" evidence="14">
    <location>
        <position position="186"/>
    </location>
</feature>
<dbReference type="GO" id="GO:0045174">
    <property type="term" value="F:glutathione dehydrogenase (ascorbate) activity"/>
    <property type="evidence" value="ECO:0007669"/>
    <property type="project" value="UniProtKB-EC"/>
</dbReference>
<dbReference type="Gene3D" id="3.40.30.10">
    <property type="entry name" value="Glutaredoxin"/>
    <property type="match status" value="1"/>
</dbReference>
<dbReference type="GO" id="GO:0005737">
    <property type="term" value="C:cytoplasm"/>
    <property type="evidence" value="ECO:0007669"/>
    <property type="project" value="UniProtKB-SubCell"/>
</dbReference>
<evidence type="ECO:0000256" key="7">
    <source>
        <dbReference type="ARBA" id="ARBA00023002"/>
    </source>
</evidence>
<name>A0A164N1J7_9AGAM</name>
<evidence type="ECO:0000313" key="19">
    <source>
        <dbReference type="Proteomes" id="UP000076722"/>
    </source>
</evidence>
<feature type="active site" description="Nucleophile" evidence="14">
    <location>
        <position position="49"/>
    </location>
</feature>
<dbReference type="OrthoDB" id="2309723at2759"/>
<protein>
    <recommendedName>
        <fullName evidence="13">Glutathione S-transferase omega-like 2</fullName>
        <ecNumber evidence="3">1.8.5.1</ecNumber>
        <ecNumber evidence="4">2.5.1.18</ecNumber>
    </recommendedName>
    <alternativeName>
        <fullName evidence="9">Glutathione-dependent dehydroascorbate reductase</fullName>
    </alternativeName>
</protein>
<evidence type="ECO:0000256" key="13">
    <source>
        <dbReference type="ARBA" id="ARBA00070045"/>
    </source>
</evidence>
<keyword evidence="7" id="KW-0560">Oxidoreductase</keyword>
<feature type="binding site" evidence="15">
    <location>
        <position position="82"/>
    </location>
    <ligand>
        <name>glutathione</name>
        <dbReference type="ChEBI" id="CHEBI:57925"/>
    </ligand>
</feature>
<evidence type="ECO:0000259" key="17">
    <source>
        <dbReference type="PROSITE" id="PS50405"/>
    </source>
</evidence>
<comment type="catalytic activity">
    <reaction evidence="10">
        <text>RX + glutathione = an S-substituted glutathione + a halide anion + H(+)</text>
        <dbReference type="Rhea" id="RHEA:16437"/>
        <dbReference type="ChEBI" id="CHEBI:15378"/>
        <dbReference type="ChEBI" id="CHEBI:16042"/>
        <dbReference type="ChEBI" id="CHEBI:17792"/>
        <dbReference type="ChEBI" id="CHEBI:57925"/>
        <dbReference type="ChEBI" id="CHEBI:90779"/>
        <dbReference type="EC" id="2.5.1.18"/>
    </reaction>
</comment>
<feature type="site" description="Lowers pKa of active site Cys" evidence="16">
    <location>
        <position position="244"/>
    </location>
</feature>
<feature type="binding site" evidence="15">
    <location>
        <begin position="136"/>
        <end position="137"/>
    </location>
    <ligand>
        <name>glutathione</name>
        <dbReference type="ChEBI" id="CHEBI:57925"/>
    </ligand>
</feature>
<dbReference type="AlphaFoldDB" id="A0A164N1J7"/>
<evidence type="ECO:0000256" key="9">
    <source>
        <dbReference type="ARBA" id="ARBA00032186"/>
    </source>
</evidence>
<evidence type="ECO:0000256" key="10">
    <source>
        <dbReference type="ARBA" id="ARBA00047960"/>
    </source>
</evidence>
<keyword evidence="5" id="KW-0963">Cytoplasm</keyword>
<dbReference type="EC" id="2.5.1.18" evidence="4"/>
<gene>
    <name evidence="18" type="ORF">SISNIDRAFT_433837</name>
</gene>
<dbReference type="SUPFAM" id="SSF52833">
    <property type="entry name" value="Thioredoxin-like"/>
    <property type="match status" value="1"/>
</dbReference>
<dbReference type="GO" id="GO:0071555">
    <property type="term" value="P:cell wall organization"/>
    <property type="evidence" value="ECO:0007669"/>
    <property type="project" value="UniProtKB-KW"/>
</dbReference>
<dbReference type="InterPro" id="IPR016639">
    <property type="entry name" value="GST_Omega/GSH"/>
</dbReference>
<feature type="domain" description="GST C-terminal" evidence="17">
    <location>
        <begin position="152"/>
        <end position="289"/>
    </location>
</feature>
<dbReference type="PROSITE" id="PS50405">
    <property type="entry name" value="GST_CTER"/>
    <property type="match status" value="1"/>
</dbReference>
<dbReference type="InterPro" id="IPR004045">
    <property type="entry name" value="Glutathione_S-Trfase_N"/>
</dbReference>
<dbReference type="GO" id="GO:0004364">
    <property type="term" value="F:glutathione transferase activity"/>
    <property type="evidence" value="ECO:0007669"/>
    <property type="project" value="UniProtKB-EC"/>
</dbReference>
<dbReference type="SUPFAM" id="SSF47616">
    <property type="entry name" value="GST C-terminal domain-like"/>
    <property type="match status" value="1"/>
</dbReference>